<dbReference type="PANTHER" id="PTHR46179:SF13">
    <property type="entry name" value="C2H2-TYPE DOMAIN-CONTAINING PROTEIN"/>
    <property type="match status" value="1"/>
</dbReference>
<keyword evidence="5" id="KW-0862">Zinc</keyword>
<dbReference type="SMART" id="SM00355">
    <property type="entry name" value="ZnF_C2H2"/>
    <property type="match status" value="9"/>
</dbReference>
<dbReference type="InterPro" id="IPR051061">
    <property type="entry name" value="Zinc_finger_trans_reg"/>
</dbReference>
<protein>
    <submittedName>
        <fullName evidence="13">Putative vps9 domain protein</fullName>
    </submittedName>
</protein>
<reference evidence="13 14" key="1">
    <citation type="journal article" date="2018" name="BMC Genomics">
        <title>Comparative genome analyses reveal sequence features reflecting distinct modes of host-adaptation between dicot and monocot powdery mildew.</title>
        <authorList>
            <person name="Wu Y."/>
            <person name="Ma X."/>
            <person name="Pan Z."/>
            <person name="Kale S.D."/>
            <person name="Song Y."/>
            <person name="King H."/>
            <person name="Zhang Q."/>
            <person name="Presley C."/>
            <person name="Deng X."/>
            <person name="Wei C.I."/>
            <person name="Xiao S."/>
        </authorList>
    </citation>
    <scope>NUCLEOTIDE SEQUENCE [LARGE SCALE GENOMIC DNA]</scope>
    <source>
        <strain evidence="13">UMSG2</strain>
    </source>
</reference>
<keyword evidence="4 9" id="KW-0863">Zinc-finger</keyword>
<evidence type="ECO:0000313" key="13">
    <source>
        <dbReference type="EMBL" id="RKF58727.1"/>
    </source>
</evidence>
<dbReference type="SUPFAM" id="SSF109993">
    <property type="entry name" value="VPS9 domain"/>
    <property type="match status" value="1"/>
</dbReference>
<dbReference type="Gene3D" id="1.20.1050.80">
    <property type="entry name" value="VPS9 domain"/>
    <property type="match status" value="1"/>
</dbReference>
<feature type="domain" description="VPS9" evidence="12">
    <location>
        <begin position="226"/>
        <end position="382"/>
    </location>
</feature>
<sequence length="1071" mass="120464">MNSSEIVGSDSQRPRLLHLSKSFSRPISSNSDAYPRLIRTSSLQIGEIELLIGDEKECESDTFERNPHDDGFKRNSDISRPFPDDFDKIPIELISLSDHFIESLSAKVHQSPPTIDKLSGLFQDFYKVAIDQIDTHISTLSSRINRPKSTNPSLSPSVISSQNKFKTNAENEYTEQQMLTLEEIAGRREARKMLEFKRVALEEAIERRVCESTYDKIWRHRCTHDEEQDEKLRSRTAALSLVGIGLRDLGVDLGEENSEDSEIIQKKELEIAERLSEARKELCAMNDLKYPLGKLQHLKRAHKEIVETLSHFHPSSSADEIMPMLIYTLITSRPEGINIMSNLYFIQRFRNENKIDGETAYCLTNLEAAISFLETVDLASLRADEVLSGPPKSSSRTNTPSPEIFDPLINPLTPSTSVSALDSTCASPSSDRATEEYSLKRISVESQAKGNRLSSLFNTPPSLGVASDAVLNSADQGLESIGNSIGDSYKFILGKLKGRLEDEPETKNETSKILDLQKLPASASENATSNLGGSPVHNSGVNQRIRADSGSRIEDRILSMISGRKSSRDKSADSNKRVSFAQEINNGKNTSPSQNVSSSNPALVESMRNLGSSLNPMNRISGMGMIRAFGRSSPPSSIQPLSTPDPTKDTFDAAITSISPVTPDLTQLSLKDSVKIAPPLTKFLELKSAGDMKLSEVKELLRDYKRLAGTLKELGFKSHLRFLQASQSPKKFPSQLKNIRCTYDGCDKTFNRPAKLLAHLRSHTNERPFICTHLGCNKAYLQDKHLQHHIKSSHSSERKFHCEWEGCDKAFLTSTRLKRHYKVHEGNERFRCTEYPPCNQFFRKHQTLQRHIRSEHLKLMPYPCVHVDPITGETCNSGFDTSSSLRRHQERVHGSARYFCSECTLTGSFNLDGTPLNLGFASYSKLQAHIRKEHAECLFCNIKFRSERELLSHVDSIHSGKSLEERQNFCCNEPGCNKRFTSQYNLNTHINIVHLGNRFICGTYDMGPQLEGFKWTNIDGCGNDFSSKKNLLNHILTVHLDVPTYKKCRNKVRNQSIINHSETETQIIEFS</sequence>
<dbReference type="EMBL" id="MCFK01006592">
    <property type="protein sequence ID" value="RKF58727.1"/>
    <property type="molecule type" value="Genomic_DNA"/>
</dbReference>
<feature type="region of interest" description="Disordered" evidence="10">
    <location>
        <begin position="59"/>
        <end position="79"/>
    </location>
</feature>
<dbReference type="PROSITE" id="PS00028">
    <property type="entry name" value="ZINC_FINGER_C2H2_1"/>
    <property type="match status" value="5"/>
</dbReference>
<evidence type="ECO:0000256" key="10">
    <source>
        <dbReference type="SAM" id="MobiDB-lite"/>
    </source>
</evidence>
<keyword evidence="2" id="KW-0479">Metal-binding</keyword>
<dbReference type="InterPro" id="IPR037191">
    <property type="entry name" value="VPS9_dom_sf"/>
</dbReference>
<evidence type="ECO:0000256" key="2">
    <source>
        <dbReference type="ARBA" id="ARBA00022723"/>
    </source>
</evidence>
<organism evidence="13 14">
    <name type="scientific">Erysiphe neolycopersici</name>
    <dbReference type="NCBI Taxonomy" id="212602"/>
    <lineage>
        <taxon>Eukaryota</taxon>
        <taxon>Fungi</taxon>
        <taxon>Dikarya</taxon>
        <taxon>Ascomycota</taxon>
        <taxon>Pezizomycotina</taxon>
        <taxon>Leotiomycetes</taxon>
        <taxon>Erysiphales</taxon>
        <taxon>Erysiphaceae</taxon>
        <taxon>Erysiphe</taxon>
    </lineage>
</organism>
<keyword evidence="8" id="KW-0539">Nucleus</keyword>
<keyword evidence="6" id="KW-0805">Transcription regulation</keyword>
<keyword evidence="7" id="KW-0804">Transcription</keyword>
<dbReference type="FunFam" id="3.30.160.60:FF:001102">
    <property type="entry name" value="Transcription factor IIIA"/>
    <property type="match status" value="1"/>
</dbReference>
<feature type="domain" description="C2H2-type" evidence="11">
    <location>
        <begin position="830"/>
        <end position="861"/>
    </location>
</feature>
<dbReference type="Proteomes" id="UP000286134">
    <property type="component" value="Unassembled WGS sequence"/>
</dbReference>
<keyword evidence="3" id="KW-0677">Repeat</keyword>
<dbReference type="PROSITE" id="PS51205">
    <property type="entry name" value="VPS9"/>
    <property type="match status" value="1"/>
</dbReference>
<accession>A0A420HMV3</accession>
<dbReference type="STRING" id="212602.A0A420HMV3"/>
<dbReference type="Gene3D" id="3.30.160.60">
    <property type="entry name" value="Classic Zinc Finger"/>
    <property type="match status" value="5"/>
</dbReference>
<evidence type="ECO:0000259" key="11">
    <source>
        <dbReference type="PROSITE" id="PS50157"/>
    </source>
</evidence>
<dbReference type="AlphaFoldDB" id="A0A420HMV3"/>
<keyword evidence="14" id="KW-1185">Reference proteome</keyword>
<feature type="domain" description="C2H2-type" evidence="11">
    <location>
        <begin position="769"/>
        <end position="799"/>
    </location>
</feature>
<dbReference type="PROSITE" id="PS50157">
    <property type="entry name" value="ZINC_FINGER_C2H2_2"/>
    <property type="match status" value="7"/>
</dbReference>
<dbReference type="SMART" id="SM00167">
    <property type="entry name" value="VPS9"/>
    <property type="match status" value="1"/>
</dbReference>
<feature type="domain" description="C2H2-type" evidence="11">
    <location>
        <begin position="969"/>
        <end position="999"/>
    </location>
</feature>
<dbReference type="Pfam" id="PF00096">
    <property type="entry name" value="zf-C2H2"/>
    <property type="match status" value="2"/>
</dbReference>
<feature type="domain" description="C2H2-type" evidence="11">
    <location>
        <begin position="739"/>
        <end position="768"/>
    </location>
</feature>
<evidence type="ECO:0000256" key="1">
    <source>
        <dbReference type="ARBA" id="ARBA00004123"/>
    </source>
</evidence>
<comment type="caution">
    <text evidence="13">The sequence shown here is derived from an EMBL/GenBank/DDBJ whole genome shotgun (WGS) entry which is preliminary data.</text>
</comment>
<feature type="domain" description="C2H2-type" evidence="11">
    <location>
        <begin position="862"/>
        <end position="898"/>
    </location>
</feature>
<dbReference type="Pfam" id="PF02204">
    <property type="entry name" value="VPS9"/>
    <property type="match status" value="1"/>
</dbReference>
<feature type="region of interest" description="Disordered" evidence="10">
    <location>
        <begin position="387"/>
        <end position="409"/>
    </location>
</feature>
<feature type="domain" description="C2H2-type" evidence="11">
    <location>
        <begin position="935"/>
        <end position="963"/>
    </location>
</feature>
<feature type="compositionally biased region" description="Polar residues" evidence="10">
    <location>
        <begin position="391"/>
        <end position="401"/>
    </location>
</feature>
<feature type="compositionally biased region" description="Basic and acidic residues" evidence="10">
    <location>
        <begin position="62"/>
        <end position="79"/>
    </location>
</feature>
<dbReference type="InterPro" id="IPR003123">
    <property type="entry name" value="VPS9"/>
</dbReference>
<dbReference type="OrthoDB" id="10264848at2759"/>
<evidence type="ECO:0000313" key="14">
    <source>
        <dbReference type="Proteomes" id="UP000286134"/>
    </source>
</evidence>
<evidence type="ECO:0000256" key="6">
    <source>
        <dbReference type="ARBA" id="ARBA00023015"/>
    </source>
</evidence>
<evidence type="ECO:0000256" key="3">
    <source>
        <dbReference type="ARBA" id="ARBA00022737"/>
    </source>
</evidence>
<dbReference type="InterPro" id="IPR036236">
    <property type="entry name" value="Znf_C2H2_sf"/>
</dbReference>
<evidence type="ECO:0000256" key="9">
    <source>
        <dbReference type="PROSITE-ProRule" id="PRU00042"/>
    </source>
</evidence>
<evidence type="ECO:0000259" key="12">
    <source>
        <dbReference type="PROSITE" id="PS51205"/>
    </source>
</evidence>
<evidence type="ECO:0000256" key="7">
    <source>
        <dbReference type="ARBA" id="ARBA00023163"/>
    </source>
</evidence>
<dbReference type="GO" id="GO:0006357">
    <property type="term" value="P:regulation of transcription by RNA polymerase II"/>
    <property type="evidence" value="ECO:0007669"/>
    <property type="project" value="TreeGrafter"/>
</dbReference>
<dbReference type="InterPro" id="IPR013087">
    <property type="entry name" value="Znf_C2H2_type"/>
</dbReference>
<feature type="domain" description="C2H2-type" evidence="11">
    <location>
        <begin position="800"/>
        <end position="829"/>
    </location>
</feature>
<proteinExistence type="predicted"/>
<comment type="subcellular location">
    <subcellularLocation>
        <location evidence="1">Nucleus</location>
    </subcellularLocation>
</comment>
<dbReference type="PANTHER" id="PTHR46179">
    <property type="entry name" value="ZINC FINGER PROTEIN"/>
    <property type="match status" value="1"/>
</dbReference>
<evidence type="ECO:0000256" key="5">
    <source>
        <dbReference type="ARBA" id="ARBA00022833"/>
    </source>
</evidence>
<evidence type="ECO:0000256" key="8">
    <source>
        <dbReference type="ARBA" id="ARBA00023242"/>
    </source>
</evidence>
<dbReference type="GO" id="GO:0008270">
    <property type="term" value="F:zinc ion binding"/>
    <property type="evidence" value="ECO:0007669"/>
    <property type="project" value="UniProtKB-KW"/>
</dbReference>
<name>A0A420HMV3_9PEZI</name>
<feature type="region of interest" description="Disordered" evidence="10">
    <location>
        <begin position="517"/>
        <end position="548"/>
    </location>
</feature>
<dbReference type="GO" id="GO:0005634">
    <property type="term" value="C:nucleus"/>
    <property type="evidence" value="ECO:0007669"/>
    <property type="project" value="UniProtKB-SubCell"/>
</dbReference>
<feature type="compositionally biased region" description="Polar residues" evidence="10">
    <location>
        <begin position="523"/>
        <end position="542"/>
    </location>
</feature>
<gene>
    <name evidence="13" type="ORF">OnM2_065025</name>
</gene>
<evidence type="ECO:0000256" key="4">
    <source>
        <dbReference type="ARBA" id="ARBA00022771"/>
    </source>
</evidence>
<dbReference type="SUPFAM" id="SSF57667">
    <property type="entry name" value="beta-beta-alpha zinc fingers"/>
    <property type="match status" value="2"/>
</dbReference>